<comment type="caution">
    <text evidence="1">The sequence shown here is derived from an EMBL/GenBank/DDBJ whole genome shotgun (WGS) entry which is preliminary data.</text>
</comment>
<sequence length="627" mass="70297">MAPLEKFQYVALSNPKTELRLLRILEADEGGTDGLNCELTTWPIKSSPTFHAISYTWGNTKITKPIVINGKQAFVGENCHYALKQAHSSGLNPGGDYYLWIDSICINQEDIKEKNEQVKGISAIYEHADIVLACVGEAADESHFFCEYLLKHAVKLTYYSDKWRTKQSVDSLFGQLMANRELGINSPDRGKLFSAFQAFVNRPYFTRVWILQELFMAKNISMCCGDDVVPLQALDGFRVIICQAAARGMFPGWWADFRSALQAINPWKENNASSRLTNILNYNFAQHHMDLATRPNTKLLPLGEAAEITFGLDCQDPRDKVYALSALIDWGKVEPIQADYSIELFALAIDVFLKIAQLEIIGGSPEFYDPRMELIPALGLTTQTAEVAERLRQRRSPNPDISRPAWYTSDRVSYLKKHSAFWLAWKIIYDDEHGWRLECNRPISLDPAFDESKRQKGLIQVHMRVKNVRVSVCLPPSVQHGDYLLAQGRFTASIGSENWLGVVARPNSDSPRCDVVGKAIIEGNLGSDTITIRFGTLQGGVMFDPEDLVIFTAAEQQYPSWEGVGEAARAEFLSTRVCRAPGSSFAIVDSLLEYISLLKKEKELLSEGWNRGADSDQKDGTAPTGDR</sequence>
<proteinExistence type="predicted"/>
<evidence type="ECO:0000313" key="2">
    <source>
        <dbReference type="Proteomes" id="UP000805649"/>
    </source>
</evidence>
<accession>A0ACC3YUZ2</accession>
<keyword evidence="2" id="KW-1185">Reference proteome</keyword>
<organism evidence="1 2">
    <name type="scientific">Colletotrichum truncatum</name>
    <name type="common">Anthracnose fungus</name>
    <name type="synonym">Colletotrichum capsici</name>
    <dbReference type="NCBI Taxonomy" id="5467"/>
    <lineage>
        <taxon>Eukaryota</taxon>
        <taxon>Fungi</taxon>
        <taxon>Dikarya</taxon>
        <taxon>Ascomycota</taxon>
        <taxon>Pezizomycotina</taxon>
        <taxon>Sordariomycetes</taxon>
        <taxon>Hypocreomycetidae</taxon>
        <taxon>Glomerellales</taxon>
        <taxon>Glomerellaceae</taxon>
        <taxon>Colletotrichum</taxon>
        <taxon>Colletotrichum truncatum species complex</taxon>
    </lineage>
</organism>
<name>A0ACC3YUZ2_COLTU</name>
<reference evidence="1 2" key="1">
    <citation type="journal article" date="2020" name="Phytopathology">
        <title>Genome Sequence Resources of Colletotrichum truncatum, C. plurivorum, C. musicola, and C. sojae: Four Species Pathogenic to Soybean (Glycine max).</title>
        <authorList>
            <person name="Rogerio F."/>
            <person name="Boufleur T.R."/>
            <person name="Ciampi-Guillardi M."/>
            <person name="Sukno S.A."/>
            <person name="Thon M.R."/>
            <person name="Massola Junior N.S."/>
            <person name="Baroncelli R."/>
        </authorList>
    </citation>
    <scope>NUCLEOTIDE SEQUENCE [LARGE SCALE GENOMIC DNA]</scope>
    <source>
        <strain evidence="1 2">CMES1059</strain>
    </source>
</reference>
<protein>
    <submittedName>
        <fullName evidence="1">Heterokaryon incompatibility</fullName>
    </submittedName>
</protein>
<gene>
    <name evidence="1" type="ORF">CTRU02_210253</name>
</gene>
<dbReference type="Proteomes" id="UP000805649">
    <property type="component" value="Unassembled WGS sequence"/>
</dbReference>
<dbReference type="EMBL" id="VUJX02000006">
    <property type="protein sequence ID" value="KAL0935662.1"/>
    <property type="molecule type" value="Genomic_DNA"/>
</dbReference>
<evidence type="ECO:0000313" key="1">
    <source>
        <dbReference type="EMBL" id="KAL0935662.1"/>
    </source>
</evidence>